<dbReference type="InterPro" id="IPR013325">
    <property type="entry name" value="RNA_pol_sigma_r2"/>
</dbReference>
<evidence type="ECO:0000313" key="8">
    <source>
        <dbReference type="EMBL" id="HJC42984.1"/>
    </source>
</evidence>
<evidence type="ECO:0000256" key="2">
    <source>
        <dbReference type="ARBA" id="ARBA00023015"/>
    </source>
</evidence>
<evidence type="ECO:0000259" key="7">
    <source>
        <dbReference type="Pfam" id="PF08281"/>
    </source>
</evidence>
<keyword evidence="5" id="KW-0804">Transcription</keyword>
<evidence type="ECO:0000256" key="1">
    <source>
        <dbReference type="ARBA" id="ARBA00010641"/>
    </source>
</evidence>
<dbReference type="Pfam" id="PF08281">
    <property type="entry name" value="Sigma70_r4_2"/>
    <property type="match status" value="1"/>
</dbReference>
<dbReference type="InterPro" id="IPR036388">
    <property type="entry name" value="WH-like_DNA-bd_sf"/>
</dbReference>
<reference evidence="8" key="1">
    <citation type="journal article" date="2021" name="PeerJ">
        <title>Extensive microbial diversity within the chicken gut microbiome revealed by metagenomics and culture.</title>
        <authorList>
            <person name="Gilroy R."/>
            <person name="Ravi A."/>
            <person name="Getino M."/>
            <person name="Pursley I."/>
            <person name="Horton D.L."/>
            <person name="Alikhan N.F."/>
            <person name="Baker D."/>
            <person name="Gharbi K."/>
            <person name="Hall N."/>
            <person name="Watson M."/>
            <person name="Adriaenssens E.M."/>
            <person name="Foster-Nyarko E."/>
            <person name="Jarju S."/>
            <person name="Secka A."/>
            <person name="Antonio M."/>
            <person name="Oren A."/>
            <person name="Chaudhuri R.R."/>
            <person name="La Ragione R."/>
            <person name="Hildebrand F."/>
            <person name="Pallen M.J."/>
        </authorList>
    </citation>
    <scope>NUCLEOTIDE SEQUENCE</scope>
    <source>
        <strain evidence="8">CHK165-2605</strain>
    </source>
</reference>
<dbReference type="InterPro" id="IPR014284">
    <property type="entry name" value="RNA_pol_sigma-70_dom"/>
</dbReference>
<dbReference type="SUPFAM" id="SSF88659">
    <property type="entry name" value="Sigma3 and sigma4 domains of RNA polymerase sigma factors"/>
    <property type="match status" value="1"/>
</dbReference>
<evidence type="ECO:0000256" key="5">
    <source>
        <dbReference type="ARBA" id="ARBA00023163"/>
    </source>
</evidence>
<sequence length="186" mass="21821">MNGNGNEPQEELQLIKRAKRGDVKAFSQLYAGIYTDLYKFALYTIRHRQDAEDAVSETVMTAWEKMKYLRKDESFRSWMFTILNNQCRKILREQREMYGMADHGEERDNPQMEKKLCSEPDYAGQHDVREAFGALREEERIIVAFSVFGGYQSEEIGKMTGYNPVTVRSKKKRALEKMRKIIDPET</sequence>
<feature type="domain" description="RNA polymerase sigma-70 region 2" evidence="6">
    <location>
        <begin position="33"/>
        <end position="95"/>
    </location>
</feature>
<comment type="caution">
    <text evidence="8">The sequence shown here is derived from an EMBL/GenBank/DDBJ whole genome shotgun (WGS) entry which is preliminary data.</text>
</comment>
<dbReference type="AlphaFoldDB" id="A0A9D2P5G5"/>
<dbReference type="GO" id="GO:0003677">
    <property type="term" value="F:DNA binding"/>
    <property type="evidence" value="ECO:0007669"/>
    <property type="project" value="UniProtKB-KW"/>
</dbReference>
<dbReference type="InterPro" id="IPR013324">
    <property type="entry name" value="RNA_pol_sigma_r3/r4-like"/>
</dbReference>
<dbReference type="PANTHER" id="PTHR43133">
    <property type="entry name" value="RNA POLYMERASE ECF-TYPE SIGMA FACTO"/>
    <property type="match status" value="1"/>
</dbReference>
<dbReference type="Pfam" id="PF04542">
    <property type="entry name" value="Sigma70_r2"/>
    <property type="match status" value="1"/>
</dbReference>
<evidence type="ECO:0000256" key="3">
    <source>
        <dbReference type="ARBA" id="ARBA00023082"/>
    </source>
</evidence>
<dbReference type="Proteomes" id="UP000823895">
    <property type="component" value="Unassembled WGS sequence"/>
</dbReference>
<dbReference type="Gene3D" id="1.10.10.10">
    <property type="entry name" value="Winged helix-like DNA-binding domain superfamily/Winged helix DNA-binding domain"/>
    <property type="match status" value="1"/>
</dbReference>
<dbReference type="CDD" id="cd06171">
    <property type="entry name" value="Sigma70_r4"/>
    <property type="match status" value="1"/>
</dbReference>
<reference evidence="8" key="2">
    <citation type="submission" date="2021-04" db="EMBL/GenBank/DDBJ databases">
        <authorList>
            <person name="Gilroy R."/>
        </authorList>
    </citation>
    <scope>NUCLEOTIDE SEQUENCE</scope>
    <source>
        <strain evidence="8">CHK165-2605</strain>
    </source>
</reference>
<keyword evidence="3" id="KW-0731">Sigma factor</keyword>
<organism evidence="8 9">
    <name type="scientific">Candidatus Mediterraneibacter gallistercoris</name>
    <dbReference type="NCBI Taxonomy" id="2838671"/>
    <lineage>
        <taxon>Bacteria</taxon>
        <taxon>Bacillati</taxon>
        <taxon>Bacillota</taxon>
        <taxon>Clostridia</taxon>
        <taxon>Lachnospirales</taxon>
        <taxon>Lachnospiraceae</taxon>
        <taxon>Mediterraneibacter</taxon>
    </lineage>
</organism>
<evidence type="ECO:0000313" key="9">
    <source>
        <dbReference type="Proteomes" id="UP000823895"/>
    </source>
</evidence>
<accession>A0A9D2P5G5</accession>
<dbReference type="GO" id="GO:0016987">
    <property type="term" value="F:sigma factor activity"/>
    <property type="evidence" value="ECO:0007669"/>
    <property type="project" value="UniProtKB-KW"/>
</dbReference>
<dbReference type="InterPro" id="IPR039425">
    <property type="entry name" value="RNA_pol_sigma-70-like"/>
</dbReference>
<evidence type="ECO:0000259" key="6">
    <source>
        <dbReference type="Pfam" id="PF04542"/>
    </source>
</evidence>
<evidence type="ECO:0000256" key="4">
    <source>
        <dbReference type="ARBA" id="ARBA00023125"/>
    </source>
</evidence>
<name>A0A9D2P5G5_9FIRM</name>
<dbReference type="InterPro" id="IPR007627">
    <property type="entry name" value="RNA_pol_sigma70_r2"/>
</dbReference>
<protein>
    <submittedName>
        <fullName evidence="8">RNA polymerase sigma factor</fullName>
    </submittedName>
</protein>
<proteinExistence type="inferred from homology"/>
<dbReference type="NCBIfam" id="TIGR02937">
    <property type="entry name" value="sigma70-ECF"/>
    <property type="match status" value="1"/>
</dbReference>
<dbReference type="EMBL" id="DWWI01000101">
    <property type="protein sequence ID" value="HJC42984.1"/>
    <property type="molecule type" value="Genomic_DNA"/>
</dbReference>
<dbReference type="PANTHER" id="PTHR43133:SF8">
    <property type="entry name" value="RNA POLYMERASE SIGMA FACTOR HI_1459-RELATED"/>
    <property type="match status" value="1"/>
</dbReference>
<comment type="similarity">
    <text evidence="1">Belongs to the sigma-70 factor family. ECF subfamily.</text>
</comment>
<dbReference type="SUPFAM" id="SSF88946">
    <property type="entry name" value="Sigma2 domain of RNA polymerase sigma factors"/>
    <property type="match status" value="1"/>
</dbReference>
<feature type="domain" description="RNA polymerase sigma factor 70 region 4 type 2" evidence="7">
    <location>
        <begin position="127"/>
        <end position="178"/>
    </location>
</feature>
<keyword evidence="4" id="KW-0238">DNA-binding</keyword>
<dbReference type="GO" id="GO:0006352">
    <property type="term" value="P:DNA-templated transcription initiation"/>
    <property type="evidence" value="ECO:0007669"/>
    <property type="project" value="InterPro"/>
</dbReference>
<dbReference type="Gene3D" id="1.10.1740.10">
    <property type="match status" value="1"/>
</dbReference>
<dbReference type="InterPro" id="IPR013249">
    <property type="entry name" value="RNA_pol_sigma70_r4_t2"/>
</dbReference>
<gene>
    <name evidence="8" type="ORF">H9756_04775</name>
</gene>
<keyword evidence="2" id="KW-0805">Transcription regulation</keyword>